<keyword evidence="1" id="KW-0472">Membrane</keyword>
<keyword evidence="1" id="KW-1133">Transmembrane helix</keyword>
<feature type="transmembrane region" description="Helical" evidence="1">
    <location>
        <begin position="64"/>
        <end position="84"/>
    </location>
</feature>
<accession>A7KA23</accession>
<dbReference type="KEGG" id="vg:5470271"/>
<keyword evidence="1" id="KW-0812">Transmembrane</keyword>
<dbReference type="GeneID" id="5470271"/>
<feature type="transmembrane region" description="Helical" evidence="1">
    <location>
        <begin position="120"/>
        <end position="140"/>
    </location>
</feature>
<sequence>MSSSSGRGTLRAFLRIFSCAFFFIASSFLRAISILRRSFFSSLRSSATAFLMAVFTIFSTSFWISFSAFSSAFIAAFISFWVSFSASLRAFSAALVIAFSAAIRAFSAALASAFSTFASSLAWAFASFSEVVSLAIIGSCGQTSLKCLIKNTVGSWDLYAIGRLGQMTTTSANDNHVSIRILQLYYSKLR</sequence>
<evidence type="ECO:0000313" key="3">
    <source>
        <dbReference type="Proteomes" id="UP000202420"/>
    </source>
</evidence>
<dbReference type="RefSeq" id="YP_001427244.1">
    <property type="nucleotide sequence ID" value="NC_008724.1"/>
</dbReference>
<keyword evidence="3" id="KW-1185">Reference proteome</keyword>
<evidence type="ECO:0000313" key="2">
    <source>
        <dbReference type="EMBL" id="ABT16897.1"/>
    </source>
</evidence>
<name>A7KA23_9PHYC</name>
<feature type="transmembrane region" description="Helical" evidence="1">
    <location>
        <begin position="12"/>
        <end position="32"/>
    </location>
</feature>
<proteinExistence type="predicted"/>
<gene>
    <name evidence="2" type="primary">z763L</name>
    <name evidence="2" type="ORF">ATCV1_z763L</name>
</gene>
<evidence type="ECO:0000256" key="1">
    <source>
        <dbReference type="SAM" id="Phobius"/>
    </source>
</evidence>
<reference evidence="2 3" key="1">
    <citation type="submission" date="2006-09" db="EMBL/GenBank/DDBJ databases">
        <title>Sequence and annotation of the 288-kb ATCV-1 virus that infects an endosymbiotic Chlorella strain of the heliozoon Acanthocystis turfacea.</title>
        <authorList>
            <person name="Fitzgerald L.A."/>
            <person name="Graves M.V."/>
            <person name="Li X."/>
            <person name="Pfitzner A.J.P."/>
            <person name="Hartigan J."/>
            <person name="Van Etten J.L."/>
        </authorList>
    </citation>
    <scope>NUCLEOTIDE SEQUENCE [LARGE SCALE GENOMIC DNA]</scope>
    <source>
        <strain evidence="2 3">ATCV-1</strain>
    </source>
</reference>
<dbReference type="Proteomes" id="UP000202420">
    <property type="component" value="Segment"/>
</dbReference>
<feature type="transmembrane region" description="Helical" evidence="1">
    <location>
        <begin position="91"/>
        <end position="114"/>
    </location>
</feature>
<protein>
    <submittedName>
        <fullName evidence="2">Uncharacterized protein z763L</fullName>
    </submittedName>
</protein>
<organism evidence="2 3">
    <name type="scientific">Chlorovirus heliozoae</name>
    <dbReference type="NCBI Taxonomy" id="322019"/>
    <lineage>
        <taxon>Viruses</taxon>
        <taxon>Varidnaviria</taxon>
        <taxon>Bamfordvirae</taxon>
        <taxon>Nucleocytoviricota</taxon>
        <taxon>Megaviricetes</taxon>
        <taxon>Algavirales</taxon>
        <taxon>Phycodnaviridae</taxon>
        <taxon>Chlorovirus</taxon>
    </lineage>
</organism>
<dbReference type="EMBL" id="EF101928">
    <property type="protein sequence ID" value="ABT16897.1"/>
    <property type="molecule type" value="Genomic_DNA"/>
</dbReference>